<evidence type="ECO:0000313" key="8">
    <source>
        <dbReference type="EMBL" id="MBB6454853.1"/>
    </source>
</evidence>
<proteinExistence type="inferred from homology"/>
<evidence type="ECO:0000256" key="6">
    <source>
        <dbReference type="PIRSR" id="PIRSR604254-1"/>
    </source>
</evidence>
<dbReference type="AlphaFoldDB" id="A0A841Q970"/>
<dbReference type="InterPro" id="IPR005744">
    <property type="entry name" value="Hy-lIII"/>
</dbReference>
<evidence type="ECO:0000256" key="7">
    <source>
        <dbReference type="SAM" id="Phobius"/>
    </source>
</evidence>
<feature type="binding site" evidence="6">
    <location>
        <position position="66"/>
    </location>
    <ligand>
        <name>Zn(2+)</name>
        <dbReference type="ChEBI" id="CHEBI:29105"/>
    </ligand>
</feature>
<dbReference type="InterPro" id="IPR004254">
    <property type="entry name" value="AdipoR/HlyIII-related"/>
</dbReference>
<accession>A0A841Q970</accession>
<feature type="transmembrane region" description="Helical" evidence="7">
    <location>
        <begin position="193"/>
        <end position="211"/>
    </location>
</feature>
<reference evidence="8 9" key="1">
    <citation type="submission" date="2020-08" db="EMBL/GenBank/DDBJ databases">
        <title>Genomic Encyclopedia of Type Strains, Phase IV (KMG-IV): sequencing the most valuable type-strain genomes for metagenomic binning, comparative biology and taxonomic classification.</title>
        <authorList>
            <person name="Goeker M."/>
        </authorList>
    </citation>
    <scope>NUCLEOTIDE SEQUENCE [LARGE SCALE GENOMIC DNA]</scope>
    <source>
        <strain evidence="8 9">DSM 19612</strain>
    </source>
</reference>
<feature type="transmembrane region" description="Helical" evidence="7">
    <location>
        <begin position="42"/>
        <end position="65"/>
    </location>
</feature>
<feature type="transmembrane region" description="Helical" evidence="7">
    <location>
        <begin position="131"/>
        <end position="150"/>
    </location>
</feature>
<evidence type="ECO:0000256" key="3">
    <source>
        <dbReference type="ARBA" id="ARBA00022692"/>
    </source>
</evidence>
<feature type="transmembrane region" description="Helical" evidence="7">
    <location>
        <begin position="77"/>
        <end position="101"/>
    </location>
</feature>
<comment type="similarity">
    <text evidence="2">Belongs to the UPF0073 (Hly-III) family.</text>
</comment>
<organism evidence="8 9">
    <name type="scientific">Salirhabdus euzebyi</name>
    <dbReference type="NCBI Taxonomy" id="394506"/>
    <lineage>
        <taxon>Bacteria</taxon>
        <taxon>Bacillati</taxon>
        <taxon>Bacillota</taxon>
        <taxon>Bacilli</taxon>
        <taxon>Bacillales</taxon>
        <taxon>Bacillaceae</taxon>
        <taxon>Salirhabdus</taxon>
    </lineage>
</organism>
<sequence>MSSYTYTQKEEFANALTHAIGALLSLIAITILISYAREKGNVWGLFSVIIYGMTMILMYMSSTIVHTVKNKKRKEIFLLLDHSSIFLFIAGCYTPITLLLLEGTVKWTLFILVWSIALIGIVFKIFFLRKFMFFTTFIYILLGWLVVIAWEPLISSLELKGVFLLVIGGICYSIGTIFYLWRGFPYHHAIWHVCVLFESAFHYFAILFYVVV</sequence>
<keyword evidence="6" id="KW-0862">Zinc</keyword>
<feature type="transmembrane region" description="Helical" evidence="7">
    <location>
        <begin position="107"/>
        <end position="126"/>
    </location>
</feature>
<keyword evidence="9" id="KW-1185">Reference proteome</keyword>
<gene>
    <name evidence="8" type="ORF">HNQ94_003342</name>
</gene>
<dbReference type="GO" id="GO:0046872">
    <property type="term" value="F:metal ion binding"/>
    <property type="evidence" value="ECO:0007669"/>
    <property type="project" value="UniProtKB-KW"/>
</dbReference>
<evidence type="ECO:0000256" key="1">
    <source>
        <dbReference type="ARBA" id="ARBA00004127"/>
    </source>
</evidence>
<comment type="subcellular location">
    <subcellularLocation>
        <location evidence="1">Endomembrane system</location>
        <topology evidence="1">Multi-pass membrane protein</topology>
    </subcellularLocation>
</comment>
<evidence type="ECO:0000256" key="5">
    <source>
        <dbReference type="ARBA" id="ARBA00023136"/>
    </source>
</evidence>
<dbReference type="RefSeq" id="WP_174498019.1">
    <property type="nucleotide sequence ID" value="NZ_CADDWK010000028.1"/>
</dbReference>
<dbReference type="GO" id="GO:0140911">
    <property type="term" value="F:pore-forming activity"/>
    <property type="evidence" value="ECO:0007669"/>
    <property type="project" value="InterPro"/>
</dbReference>
<feature type="binding site" evidence="6">
    <location>
        <position position="188"/>
    </location>
    <ligand>
        <name>Zn(2+)</name>
        <dbReference type="ChEBI" id="CHEBI:29105"/>
    </ligand>
</feature>
<name>A0A841Q970_9BACI</name>
<feature type="transmembrane region" description="Helical" evidence="7">
    <location>
        <begin position="162"/>
        <end position="181"/>
    </location>
</feature>
<keyword evidence="5 7" id="KW-0472">Membrane</keyword>
<dbReference type="Proteomes" id="UP000581688">
    <property type="component" value="Unassembled WGS sequence"/>
</dbReference>
<evidence type="ECO:0000256" key="4">
    <source>
        <dbReference type="ARBA" id="ARBA00022989"/>
    </source>
</evidence>
<dbReference type="PANTHER" id="PTHR20855">
    <property type="entry name" value="ADIPOR/PROGESTIN RECEPTOR-RELATED"/>
    <property type="match status" value="1"/>
</dbReference>
<dbReference type="PANTHER" id="PTHR20855:SF129">
    <property type="entry name" value="HEMOLYSIN-3 HOMOLOG"/>
    <property type="match status" value="1"/>
</dbReference>
<dbReference type="GO" id="GO:0012505">
    <property type="term" value="C:endomembrane system"/>
    <property type="evidence" value="ECO:0007669"/>
    <property type="project" value="UniProtKB-SubCell"/>
</dbReference>
<keyword evidence="6" id="KW-0479">Metal-binding</keyword>
<evidence type="ECO:0000313" key="9">
    <source>
        <dbReference type="Proteomes" id="UP000581688"/>
    </source>
</evidence>
<feature type="transmembrane region" description="Helical" evidence="7">
    <location>
        <begin position="12"/>
        <end position="36"/>
    </location>
</feature>
<dbReference type="GO" id="GO:0016020">
    <property type="term" value="C:membrane"/>
    <property type="evidence" value="ECO:0007669"/>
    <property type="project" value="InterPro"/>
</dbReference>
<keyword evidence="3 7" id="KW-0812">Transmembrane</keyword>
<keyword evidence="4 7" id="KW-1133">Transmembrane helix</keyword>
<dbReference type="NCBIfam" id="TIGR01065">
    <property type="entry name" value="hlyIII"/>
    <property type="match status" value="1"/>
</dbReference>
<dbReference type="Pfam" id="PF03006">
    <property type="entry name" value="HlyIII"/>
    <property type="match status" value="1"/>
</dbReference>
<evidence type="ECO:0000256" key="2">
    <source>
        <dbReference type="ARBA" id="ARBA00008488"/>
    </source>
</evidence>
<comment type="caution">
    <text evidence="8">The sequence shown here is derived from an EMBL/GenBank/DDBJ whole genome shotgun (WGS) entry which is preliminary data.</text>
</comment>
<protein>
    <submittedName>
        <fullName evidence="8">Hemolysin III</fullName>
    </submittedName>
</protein>
<feature type="binding site" evidence="6">
    <location>
        <position position="192"/>
    </location>
    <ligand>
        <name>Zn(2+)</name>
        <dbReference type="ChEBI" id="CHEBI:29105"/>
    </ligand>
</feature>
<dbReference type="EMBL" id="JACHGH010000012">
    <property type="protein sequence ID" value="MBB6454853.1"/>
    <property type="molecule type" value="Genomic_DNA"/>
</dbReference>